<dbReference type="EMBL" id="JBIAFJ010000002">
    <property type="protein sequence ID" value="MFE9168785.1"/>
    <property type="molecule type" value="Genomic_DNA"/>
</dbReference>
<proteinExistence type="predicted"/>
<dbReference type="Gene3D" id="3.30.2010.10">
    <property type="entry name" value="Metalloproteases ('zincins'), catalytic domain"/>
    <property type="match status" value="1"/>
</dbReference>
<evidence type="ECO:0000313" key="3">
    <source>
        <dbReference type="Proteomes" id="UP001601197"/>
    </source>
</evidence>
<evidence type="ECO:0008006" key="4">
    <source>
        <dbReference type="Google" id="ProtNLM"/>
    </source>
</evidence>
<evidence type="ECO:0000256" key="1">
    <source>
        <dbReference type="SAM" id="Phobius"/>
    </source>
</evidence>
<protein>
    <recommendedName>
        <fullName evidence="4">Peptidase M48 domain-containing protein</fullName>
    </recommendedName>
</protein>
<comment type="caution">
    <text evidence="2">The sequence shown here is derived from an EMBL/GenBank/DDBJ whole genome shotgun (WGS) entry which is preliminary data.</text>
</comment>
<reference evidence="2 3" key="1">
    <citation type="submission" date="2024-10" db="EMBL/GenBank/DDBJ databases">
        <title>The Natural Products Discovery Center: Release of the First 8490 Sequenced Strains for Exploring Actinobacteria Biosynthetic Diversity.</title>
        <authorList>
            <person name="Kalkreuter E."/>
            <person name="Kautsar S.A."/>
            <person name="Yang D."/>
            <person name="Bader C.D."/>
            <person name="Teijaro C.N."/>
            <person name="Fluegel L."/>
            <person name="Davis C.M."/>
            <person name="Simpson J.R."/>
            <person name="Lauterbach L."/>
            <person name="Steele A.D."/>
            <person name="Gui C."/>
            <person name="Meng S."/>
            <person name="Li G."/>
            <person name="Viehrig K."/>
            <person name="Ye F."/>
            <person name="Su P."/>
            <person name="Kiefer A.F."/>
            <person name="Nichols A."/>
            <person name="Cepeda A.J."/>
            <person name="Yan W."/>
            <person name="Fan B."/>
            <person name="Jiang Y."/>
            <person name="Adhikari A."/>
            <person name="Zheng C.-J."/>
            <person name="Schuster L."/>
            <person name="Cowan T.M."/>
            <person name="Smanski M.J."/>
            <person name="Chevrette M.G."/>
            <person name="De Carvalho L.P.S."/>
            <person name="Shen B."/>
        </authorList>
    </citation>
    <scope>NUCLEOTIDE SEQUENCE [LARGE SCALE GENOMIC DNA]</scope>
    <source>
        <strain evidence="2 3">NPDC007147</strain>
    </source>
</reference>
<sequence>MDGRIPEGPTVSPVHEWLLIAAMLALAWLPLAGLALVMLAVGLAWGVWQVAVVPLLWILPALYGVVVRDALPGRAVRPDEQPELAALVQDVTERTGFRAPLLVRIVPEPEVALGRVRVAGVRTYVLLLGLPVLRAFSAAQLAAATAHELAHQRHVDDRRTRWLLTARSALAERLEGRFRPLAPLAAPLLAALWSLSAPEP</sequence>
<name>A0ABW6KLM5_9ACTN</name>
<keyword evidence="1" id="KW-0472">Membrane</keyword>
<gene>
    <name evidence="2" type="ORF">ACFYNZ_04520</name>
</gene>
<keyword evidence="3" id="KW-1185">Reference proteome</keyword>
<dbReference type="Proteomes" id="UP001601197">
    <property type="component" value="Unassembled WGS sequence"/>
</dbReference>
<feature type="transmembrane region" description="Helical" evidence="1">
    <location>
        <begin position="17"/>
        <end position="41"/>
    </location>
</feature>
<keyword evidence="1" id="KW-1133">Transmembrane helix</keyword>
<evidence type="ECO:0000313" key="2">
    <source>
        <dbReference type="EMBL" id="MFE9168785.1"/>
    </source>
</evidence>
<keyword evidence="1" id="KW-0812">Transmembrane</keyword>
<feature type="transmembrane region" description="Helical" evidence="1">
    <location>
        <begin position="47"/>
        <end position="67"/>
    </location>
</feature>
<accession>A0ABW6KLM5</accession>
<organism evidence="2 3">
    <name type="scientific">Streptomyces kebangsaanensis</name>
    <dbReference type="NCBI Taxonomy" id="864058"/>
    <lineage>
        <taxon>Bacteria</taxon>
        <taxon>Bacillati</taxon>
        <taxon>Actinomycetota</taxon>
        <taxon>Actinomycetes</taxon>
        <taxon>Kitasatosporales</taxon>
        <taxon>Streptomycetaceae</taxon>
        <taxon>Streptomyces</taxon>
    </lineage>
</organism>
<dbReference type="RefSeq" id="WP_388343178.1">
    <property type="nucleotide sequence ID" value="NZ_JBIAFJ010000002.1"/>
</dbReference>